<dbReference type="Proteomes" id="UP000078541">
    <property type="component" value="Unassembled WGS sequence"/>
</dbReference>
<gene>
    <name evidence="2" type="ORF">ALC56_14689</name>
</gene>
<proteinExistence type="predicted"/>
<keyword evidence="3" id="KW-1185">Reference proteome</keyword>
<dbReference type="AlphaFoldDB" id="A0A195ESJ3"/>
<reference evidence="2 3" key="1">
    <citation type="submission" date="2016-03" db="EMBL/GenBank/DDBJ databases">
        <title>Trachymyrmex septentrionalis WGS genome.</title>
        <authorList>
            <person name="Nygaard S."/>
            <person name="Hu H."/>
            <person name="Boomsma J."/>
            <person name="Zhang G."/>
        </authorList>
    </citation>
    <scope>NUCLEOTIDE SEQUENCE [LARGE SCALE GENOMIC DNA]</scope>
    <source>
        <strain evidence="2">Tsep2-gDNA-1</strain>
        <tissue evidence="2">Whole body</tissue>
    </source>
</reference>
<evidence type="ECO:0000313" key="2">
    <source>
        <dbReference type="EMBL" id="KYN30877.1"/>
    </source>
</evidence>
<feature type="compositionally biased region" description="Polar residues" evidence="1">
    <location>
        <begin position="178"/>
        <end position="192"/>
    </location>
</feature>
<organism evidence="2 3">
    <name type="scientific">Trachymyrmex septentrionalis</name>
    <dbReference type="NCBI Taxonomy" id="34720"/>
    <lineage>
        <taxon>Eukaryota</taxon>
        <taxon>Metazoa</taxon>
        <taxon>Ecdysozoa</taxon>
        <taxon>Arthropoda</taxon>
        <taxon>Hexapoda</taxon>
        <taxon>Insecta</taxon>
        <taxon>Pterygota</taxon>
        <taxon>Neoptera</taxon>
        <taxon>Endopterygota</taxon>
        <taxon>Hymenoptera</taxon>
        <taxon>Apocrita</taxon>
        <taxon>Aculeata</taxon>
        <taxon>Formicoidea</taxon>
        <taxon>Formicidae</taxon>
        <taxon>Myrmicinae</taxon>
        <taxon>Trachymyrmex</taxon>
    </lineage>
</organism>
<sequence>MSNTISSKDGPFAETGNSKFETDKLVMYIHETSLYNKWANPDSISNLTTVMYMDSNFDQKLLAEQKLTDEWAREVLYMKFYIRNLGDQLTPFLENREKIEENRENIRLLRNFQCIERSVGLLIGWLHRMRDERKNPGAKKWKRGDEGTRGPHYVPRHSLSVESVVSAVPSRRMRTSKRTSNSSDRLTSNSDTGAVRPWKIPLFLLCPSQQEWRNGRGEELLFLLRALRAH</sequence>
<protein>
    <submittedName>
        <fullName evidence="2">Uncharacterized protein</fullName>
    </submittedName>
</protein>
<evidence type="ECO:0000256" key="1">
    <source>
        <dbReference type="SAM" id="MobiDB-lite"/>
    </source>
</evidence>
<feature type="region of interest" description="Disordered" evidence="1">
    <location>
        <begin position="170"/>
        <end position="192"/>
    </location>
</feature>
<dbReference type="EMBL" id="KQ981993">
    <property type="protein sequence ID" value="KYN30877.1"/>
    <property type="molecule type" value="Genomic_DNA"/>
</dbReference>
<accession>A0A195ESJ3</accession>
<name>A0A195ESJ3_9HYME</name>
<evidence type="ECO:0000313" key="3">
    <source>
        <dbReference type="Proteomes" id="UP000078541"/>
    </source>
</evidence>